<dbReference type="Proteomes" id="UP000199062">
    <property type="component" value="Unassembled WGS sequence"/>
</dbReference>
<proteinExistence type="predicted"/>
<organism evidence="2 3">
    <name type="scientific">Halomicrobium zhouii</name>
    <dbReference type="NCBI Taxonomy" id="767519"/>
    <lineage>
        <taxon>Archaea</taxon>
        <taxon>Methanobacteriati</taxon>
        <taxon>Methanobacteriota</taxon>
        <taxon>Stenosarchaea group</taxon>
        <taxon>Halobacteria</taxon>
        <taxon>Halobacteriales</taxon>
        <taxon>Haloarculaceae</taxon>
        <taxon>Halomicrobium</taxon>
    </lineage>
</organism>
<reference evidence="2 3" key="1">
    <citation type="submission" date="2016-10" db="EMBL/GenBank/DDBJ databases">
        <authorList>
            <person name="de Groot N.N."/>
        </authorList>
    </citation>
    <scope>NUCLEOTIDE SEQUENCE [LARGE SCALE GENOMIC DNA]</scope>
    <source>
        <strain evidence="2 3">CGMCC 1.10457</strain>
    </source>
</reference>
<dbReference type="AlphaFoldDB" id="A0A1I6KZH9"/>
<feature type="region of interest" description="Disordered" evidence="1">
    <location>
        <begin position="25"/>
        <end position="61"/>
    </location>
</feature>
<dbReference type="EMBL" id="FOZK01000002">
    <property type="protein sequence ID" value="SFR96625.1"/>
    <property type="molecule type" value="Genomic_DNA"/>
</dbReference>
<evidence type="ECO:0000313" key="2">
    <source>
        <dbReference type="EMBL" id="SFR96625.1"/>
    </source>
</evidence>
<evidence type="ECO:0000256" key="1">
    <source>
        <dbReference type="SAM" id="MobiDB-lite"/>
    </source>
</evidence>
<keyword evidence="3" id="KW-1185">Reference proteome</keyword>
<dbReference type="RefSeq" id="WP_245778626.1">
    <property type="nucleotide sequence ID" value="NZ_FOZK01000002.1"/>
</dbReference>
<sequence>MHRRTMLARVSAGLGAVALAGCVADENGDEGTPSESETDGGDGNETDGGDGNETDDGDGNGTAVSLADASLSLVHAGCGQQTDEAAVAFEADAGEVVVTGTIWGSDACKTARLADASYHADADELVVLVATEDRSDEEEMCAECITELDYEVTAAFDGGLPGKVTVRHSHGDDPTTVSTATRD</sequence>
<dbReference type="PROSITE" id="PS51257">
    <property type="entry name" value="PROKAR_LIPOPROTEIN"/>
    <property type="match status" value="1"/>
</dbReference>
<evidence type="ECO:0008006" key="4">
    <source>
        <dbReference type="Google" id="ProtNLM"/>
    </source>
</evidence>
<feature type="compositionally biased region" description="Acidic residues" evidence="1">
    <location>
        <begin position="36"/>
        <end position="58"/>
    </location>
</feature>
<gene>
    <name evidence="2" type="ORF">SAMN05216559_1664</name>
</gene>
<protein>
    <recommendedName>
        <fullName evidence="4">Lipoprotein</fullName>
    </recommendedName>
</protein>
<accession>A0A1I6KZH9</accession>
<evidence type="ECO:0000313" key="3">
    <source>
        <dbReference type="Proteomes" id="UP000199062"/>
    </source>
</evidence>
<name>A0A1I6KZH9_9EURY</name>